<keyword evidence="12" id="KW-1185">Reference proteome</keyword>
<reference evidence="12" key="1">
    <citation type="journal article" date="2019" name="Int. J. Syst. Evol. Microbiol.">
        <title>The Global Catalogue of Microorganisms (GCM) 10K type strain sequencing project: providing services to taxonomists for standard genome sequencing and annotation.</title>
        <authorList>
            <consortium name="The Broad Institute Genomics Platform"/>
            <consortium name="The Broad Institute Genome Sequencing Center for Infectious Disease"/>
            <person name="Wu L."/>
            <person name="Ma J."/>
        </authorList>
    </citation>
    <scope>NUCLEOTIDE SEQUENCE [LARGE SCALE GENOMIC DNA]</scope>
    <source>
        <strain evidence="12">CCUG 67170</strain>
    </source>
</reference>
<dbReference type="InterPro" id="IPR036388">
    <property type="entry name" value="WH-like_DNA-bd_sf"/>
</dbReference>
<dbReference type="HAMAP" id="MF_00772">
    <property type="entry name" value="OGT"/>
    <property type="match status" value="1"/>
</dbReference>
<keyword evidence="6 8" id="KW-0234">DNA repair</keyword>
<dbReference type="InterPro" id="IPR001497">
    <property type="entry name" value="MethylDNA_cys_MeTrfase_AS"/>
</dbReference>
<dbReference type="GO" id="GO:0003908">
    <property type="term" value="F:methylated-DNA-[protein]-cysteine S-methyltransferase activity"/>
    <property type="evidence" value="ECO:0007669"/>
    <property type="project" value="UniProtKB-EC"/>
</dbReference>
<protein>
    <recommendedName>
        <fullName evidence="8">Methylated-DNA--protein-cysteine methyltransferase</fullName>
        <ecNumber evidence="8">2.1.1.63</ecNumber>
    </recommendedName>
    <alternativeName>
        <fullName evidence="8">6-O-methylguanine-DNA methyltransferase</fullName>
        <shortName evidence="8">MGMT</shortName>
    </alternativeName>
    <alternativeName>
        <fullName evidence="8">O-6-methylguanine-DNA-alkyltransferase</fullName>
    </alternativeName>
</protein>
<sequence>MMLFKTLYHSPVGDLSLVADETGLVGCWFVGQAYFERGLTSQPIMRMSPVLDATCAWLDSYFAGECPSVELPLAAVGTDFQQKVWADLVEIPYGQTVTYKDLAEKRGCKSAQAIGGAVGKNPWSILIPCHRVVSSDGSLTGYAGGLDKKAWLLAHEGVSNIS</sequence>
<gene>
    <name evidence="11" type="ORF">ACFORF_00390</name>
</gene>
<dbReference type="CDD" id="cd06445">
    <property type="entry name" value="ATase"/>
    <property type="match status" value="1"/>
</dbReference>
<evidence type="ECO:0000256" key="4">
    <source>
        <dbReference type="ARBA" id="ARBA00022679"/>
    </source>
</evidence>
<dbReference type="InterPro" id="IPR036217">
    <property type="entry name" value="MethylDNA_cys_MeTrfase_DNAb"/>
</dbReference>
<dbReference type="EMBL" id="JBHRZV010000002">
    <property type="protein sequence ID" value="MFC3927091.1"/>
    <property type="molecule type" value="Genomic_DNA"/>
</dbReference>
<comment type="similarity">
    <text evidence="8">Belongs to the MGMT family.</text>
</comment>
<comment type="subcellular location">
    <subcellularLocation>
        <location evidence="8">Cytoplasm</location>
    </subcellularLocation>
</comment>
<keyword evidence="2 8" id="KW-0963">Cytoplasm</keyword>
<evidence type="ECO:0000256" key="6">
    <source>
        <dbReference type="ARBA" id="ARBA00023204"/>
    </source>
</evidence>
<dbReference type="InterPro" id="IPR014048">
    <property type="entry name" value="MethylDNA_cys_MeTrfase_DNA-bd"/>
</dbReference>
<accession>A0ABV8CSI5</accession>
<dbReference type="PANTHER" id="PTHR10815:SF5">
    <property type="entry name" value="METHYLATED-DNA--PROTEIN-CYSTEINE METHYLTRANSFERASE"/>
    <property type="match status" value="1"/>
</dbReference>
<dbReference type="PROSITE" id="PS00374">
    <property type="entry name" value="MGMT"/>
    <property type="match status" value="1"/>
</dbReference>
<dbReference type="PANTHER" id="PTHR10815">
    <property type="entry name" value="METHYLATED-DNA--PROTEIN-CYSTEINE METHYLTRANSFERASE"/>
    <property type="match status" value="1"/>
</dbReference>
<dbReference type="RefSeq" id="WP_380424329.1">
    <property type="nucleotide sequence ID" value="NZ_JBHRZV010000002.1"/>
</dbReference>
<feature type="domain" description="Methylated-DNA-[protein]-cysteine S-methyltransferase DNA binding" evidence="9">
    <location>
        <begin position="79"/>
        <end position="158"/>
    </location>
</feature>
<comment type="caution">
    <text evidence="11">The sequence shown here is derived from an EMBL/GenBank/DDBJ whole genome shotgun (WGS) entry which is preliminary data.</text>
</comment>
<dbReference type="InterPro" id="IPR036631">
    <property type="entry name" value="MGMT_N_sf"/>
</dbReference>
<proteinExistence type="inferred from homology"/>
<feature type="domain" description="Methylguanine DNA methyltransferase ribonuclease-like" evidence="10">
    <location>
        <begin position="4"/>
        <end position="74"/>
    </location>
</feature>
<dbReference type="NCBIfam" id="TIGR00589">
    <property type="entry name" value="ogt"/>
    <property type="match status" value="1"/>
</dbReference>
<dbReference type="InterPro" id="IPR008332">
    <property type="entry name" value="MethylG_MeTrfase_N"/>
</dbReference>
<dbReference type="GO" id="GO:0032259">
    <property type="term" value="P:methylation"/>
    <property type="evidence" value="ECO:0007669"/>
    <property type="project" value="UniProtKB-KW"/>
</dbReference>
<keyword evidence="5 8" id="KW-0227">DNA damage</keyword>
<dbReference type="InterPro" id="IPR023546">
    <property type="entry name" value="MGMT"/>
</dbReference>
<dbReference type="Gene3D" id="3.30.160.70">
    <property type="entry name" value="Methylated DNA-protein cysteine methyltransferase domain"/>
    <property type="match status" value="1"/>
</dbReference>
<dbReference type="Pfam" id="PF02870">
    <property type="entry name" value="Methyltransf_1N"/>
    <property type="match status" value="1"/>
</dbReference>
<dbReference type="Pfam" id="PF01035">
    <property type="entry name" value="DNA_binding_1"/>
    <property type="match status" value="1"/>
</dbReference>
<evidence type="ECO:0000313" key="11">
    <source>
        <dbReference type="EMBL" id="MFC3927091.1"/>
    </source>
</evidence>
<feature type="active site" description="Nucleophile; methyl group acceptor" evidence="8">
    <location>
        <position position="129"/>
    </location>
</feature>
<evidence type="ECO:0000256" key="7">
    <source>
        <dbReference type="ARBA" id="ARBA00049348"/>
    </source>
</evidence>
<evidence type="ECO:0000256" key="1">
    <source>
        <dbReference type="ARBA" id="ARBA00001286"/>
    </source>
</evidence>
<keyword evidence="4 8" id="KW-0808">Transferase</keyword>
<evidence type="ECO:0000256" key="8">
    <source>
        <dbReference type="HAMAP-Rule" id="MF_00772"/>
    </source>
</evidence>
<comment type="function">
    <text evidence="8">Involved in the cellular defense against the biological effects of O6-methylguanine (O6-MeG) and O4-methylthymine (O4-MeT) in DNA. Repairs the methylated nucleobase in DNA by stoichiometrically transferring the methyl group to a cysteine residue in the enzyme. This is a suicide reaction: the enzyme is irreversibly inactivated.</text>
</comment>
<evidence type="ECO:0000313" key="12">
    <source>
        <dbReference type="Proteomes" id="UP001595807"/>
    </source>
</evidence>
<evidence type="ECO:0000256" key="2">
    <source>
        <dbReference type="ARBA" id="ARBA00022490"/>
    </source>
</evidence>
<comment type="miscellaneous">
    <text evidence="8">This enzyme catalyzes only one turnover and therefore is not strictly catalytic. According to one definition, an enzyme is a biocatalyst that acts repeatedly and over many reaction cycles.</text>
</comment>
<dbReference type="Gene3D" id="1.10.10.10">
    <property type="entry name" value="Winged helix-like DNA-binding domain superfamily/Winged helix DNA-binding domain"/>
    <property type="match status" value="1"/>
</dbReference>
<comment type="catalytic activity">
    <reaction evidence="7 8">
        <text>a 6-O-methyl-2'-deoxyguanosine in DNA + L-cysteinyl-[protein] = S-methyl-L-cysteinyl-[protein] + a 2'-deoxyguanosine in DNA</text>
        <dbReference type="Rhea" id="RHEA:24000"/>
        <dbReference type="Rhea" id="RHEA-COMP:10131"/>
        <dbReference type="Rhea" id="RHEA-COMP:10132"/>
        <dbReference type="Rhea" id="RHEA-COMP:11367"/>
        <dbReference type="Rhea" id="RHEA-COMP:11368"/>
        <dbReference type="ChEBI" id="CHEBI:29950"/>
        <dbReference type="ChEBI" id="CHEBI:82612"/>
        <dbReference type="ChEBI" id="CHEBI:85445"/>
        <dbReference type="ChEBI" id="CHEBI:85448"/>
        <dbReference type="EC" id="2.1.1.63"/>
    </reaction>
</comment>
<dbReference type="EC" id="2.1.1.63" evidence="8"/>
<evidence type="ECO:0000259" key="9">
    <source>
        <dbReference type="Pfam" id="PF01035"/>
    </source>
</evidence>
<evidence type="ECO:0000256" key="5">
    <source>
        <dbReference type="ARBA" id="ARBA00022763"/>
    </source>
</evidence>
<dbReference type="SUPFAM" id="SSF53155">
    <property type="entry name" value="Methylated DNA-protein cysteine methyltransferase domain"/>
    <property type="match status" value="1"/>
</dbReference>
<dbReference type="SUPFAM" id="SSF46767">
    <property type="entry name" value="Methylated DNA-protein cysteine methyltransferase, C-terminal domain"/>
    <property type="match status" value="1"/>
</dbReference>
<name>A0ABV8CSI5_9STRE</name>
<organism evidence="11 12">
    <name type="scientific">Streptococcus caprae</name>
    <dbReference type="NCBI Taxonomy" id="1640501"/>
    <lineage>
        <taxon>Bacteria</taxon>
        <taxon>Bacillati</taxon>
        <taxon>Bacillota</taxon>
        <taxon>Bacilli</taxon>
        <taxon>Lactobacillales</taxon>
        <taxon>Streptococcaceae</taxon>
        <taxon>Streptococcus</taxon>
    </lineage>
</organism>
<evidence type="ECO:0000256" key="3">
    <source>
        <dbReference type="ARBA" id="ARBA00022603"/>
    </source>
</evidence>
<evidence type="ECO:0000259" key="10">
    <source>
        <dbReference type="Pfam" id="PF02870"/>
    </source>
</evidence>
<comment type="catalytic activity">
    <reaction evidence="1 8">
        <text>a 4-O-methyl-thymidine in DNA + L-cysteinyl-[protein] = a thymidine in DNA + S-methyl-L-cysteinyl-[protein]</text>
        <dbReference type="Rhea" id="RHEA:53428"/>
        <dbReference type="Rhea" id="RHEA-COMP:10131"/>
        <dbReference type="Rhea" id="RHEA-COMP:10132"/>
        <dbReference type="Rhea" id="RHEA-COMP:13555"/>
        <dbReference type="Rhea" id="RHEA-COMP:13556"/>
        <dbReference type="ChEBI" id="CHEBI:29950"/>
        <dbReference type="ChEBI" id="CHEBI:82612"/>
        <dbReference type="ChEBI" id="CHEBI:137386"/>
        <dbReference type="ChEBI" id="CHEBI:137387"/>
        <dbReference type="EC" id="2.1.1.63"/>
    </reaction>
</comment>
<dbReference type="Proteomes" id="UP001595807">
    <property type="component" value="Unassembled WGS sequence"/>
</dbReference>
<keyword evidence="3 8" id="KW-0489">Methyltransferase</keyword>